<feature type="transmembrane region" description="Helical" evidence="7">
    <location>
        <begin position="297"/>
        <end position="323"/>
    </location>
</feature>
<evidence type="ECO:0000256" key="7">
    <source>
        <dbReference type="RuleBase" id="RU363032"/>
    </source>
</evidence>
<dbReference type="CDD" id="cd06261">
    <property type="entry name" value="TM_PBP2"/>
    <property type="match status" value="1"/>
</dbReference>
<feature type="transmembrane region" description="Helical" evidence="7">
    <location>
        <begin position="151"/>
        <end position="173"/>
    </location>
</feature>
<dbReference type="KEGG" id="ske:Sked_34920"/>
<sequence length="331" mass="36475">MKFYVRRIAFYVLTLWFAVTLNFVLPRLLPGDPATILLQKLSRLGGEVTPAMIRSVELLLGTDDGASMWTQYWSYIGSIFRGDLGVSISNYPAPVTTLIGEALPWTLALVGTATVISFLLGIFGGAWVGWKRGTWADNVIPATTLLQSVPYFWLALLLVYIFSVSLGWFPIIGGWDTWTFDNPEASFAFFLDALRHATLPAITIILSSVGGWLLGMRNMTVSTLSEDYITTAEAKGLRPSRIFMTYTVRNASLPSIAGFTIALGFVVSGSIVMEQVFTYPGLGRLMIQAVQGNDYALMQGVFLVITLTVLAANFIMDMFYGFIDPRARHNG</sequence>
<feature type="transmembrane region" description="Helical" evidence="7">
    <location>
        <begin position="7"/>
        <end position="25"/>
    </location>
</feature>
<evidence type="ECO:0000256" key="2">
    <source>
        <dbReference type="ARBA" id="ARBA00022448"/>
    </source>
</evidence>
<dbReference type="HOGENOM" id="CLU_036879_1_0_11"/>
<feature type="transmembrane region" description="Helical" evidence="7">
    <location>
        <begin position="251"/>
        <end position="277"/>
    </location>
</feature>
<comment type="similarity">
    <text evidence="7">Belongs to the binding-protein-dependent transport system permease family.</text>
</comment>
<dbReference type="GO" id="GO:0055085">
    <property type="term" value="P:transmembrane transport"/>
    <property type="evidence" value="ECO:0007669"/>
    <property type="project" value="InterPro"/>
</dbReference>
<evidence type="ECO:0000256" key="6">
    <source>
        <dbReference type="ARBA" id="ARBA00023136"/>
    </source>
</evidence>
<keyword evidence="10" id="KW-1185">Reference proteome</keyword>
<dbReference type="PANTHER" id="PTHR43376">
    <property type="entry name" value="OLIGOPEPTIDE TRANSPORT SYSTEM PERMEASE PROTEIN"/>
    <property type="match status" value="1"/>
</dbReference>
<dbReference type="EMBL" id="CP001819">
    <property type="protein sequence ID" value="ACZ23380.1"/>
    <property type="molecule type" value="Genomic_DNA"/>
</dbReference>
<dbReference type="InterPro" id="IPR035906">
    <property type="entry name" value="MetI-like_sf"/>
</dbReference>
<dbReference type="GO" id="GO:0005886">
    <property type="term" value="C:plasma membrane"/>
    <property type="evidence" value="ECO:0007669"/>
    <property type="project" value="UniProtKB-SubCell"/>
</dbReference>
<dbReference type="SUPFAM" id="SSF161098">
    <property type="entry name" value="MetI-like"/>
    <property type="match status" value="1"/>
</dbReference>
<dbReference type="Pfam" id="PF00528">
    <property type="entry name" value="BPD_transp_1"/>
    <property type="match status" value="1"/>
</dbReference>
<dbReference type="OrthoDB" id="9778910at2"/>
<keyword evidence="2 7" id="KW-0813">Transport</keyword>
<evidence type="ECO:0000259" key="8">
    <source>
        <dbReference type="PROSITE" id="PS50928"/>
    </source>
</evidence>
<dbReference type="Proteomes" id="UP000000322">
    <property type="component" value="Chromosome"/>
</dbReference>
<feature type="domain" description="ABC transmembrane type-1" evidence="8">
    <location>
        <begin position="103"/>
        <end position="316"/>
    </location>
</feature>
<keyword evidence="5 7" id="KW-1133">Transmembrane helix</keyword>
<dbReference type="Pfam" id="PF19300">
    <property type="entry name" value="BPD_transp_1_N"/>
    <property type="match status" value="1"/>
</dbReference>
<name>D1BEU4_SANKS</name>
<dbReference type="eggNOG" id="COG0601">
    <property type="taxonomic scope" value="Bacteria"/>
</dbReference>
<gene>
    <name evidence="9" type="ordered locus">Sked_34920</name>
</gene>
<feature type="transmembrane region" description="Helical" evidence="7">
    <location>
        <begin position="193"/>
        <end position="214"/>
    </location>
</feature>
<proteinExistence type="inferred from homology"/>
<evidence type="ECO:0000256" key="3">
    <source>
        <dbReference type="ARBA" id="ARBA00022475"/>
    </source>
</evidence>
<dbReference type="InterPro" id="IPR000515">
    <property type="entry name" value="MetI-like"/>
</dbReference>
<evidence type="ECO:0000256" key="5">
    <source>
        <dbReference type="ARBA" id="ARBA00022989"/>
    </source>
</evidence>
<keyword evidence="3" id="KW-1003">Cell membrane</keyword>
<dbReference type="PROSITE" id="PS50928">
    <property type="entry name" value="ABC_TM1"/>
    <property type="match status" value="1"/>
</dbReference>
<feature type="transmembrane region" description="Helical" evidence="7">
    <location>
        <begin position="105"/>
        <end position="130"/>
    </location>
</feature>
<keyword evidence="4 7" id="KW-0812">Transmembrane</keyword>
<evidence type="ECO:0000313" key="10">
    <source>
        <dbReference type="Proteomes" id="UP000000322"/>
    </source>
</evidence>
<evidence type="ECO:0000256" key="1">
    <source>
        <dbReference type="ARBA" id="ARBA00004651"/>
    </source>
</evidence>
<reference evidence="9 10" key="1">
    <citation type="journal article" date="2009" name="Stand. Genomic Sci.">
        <title>Complete genome sequence of Sanguibacter keddieii type strain (ST-74).</title>
        <authorList>
            <person name="Ivanova N."/>
            <person name="Sikorski J."/>
            <person name="Sims D."/>
            <person name="Brettin T."/>
            <person name="Detter J.C."/>
            <person name="Han C."/>
            <person name="Lapidus A."/>
            <person name="Copeland A."/>
            <person name="Glavina Del Rio T."/>
            <person name="Nolan M."/>
            <person name="Chen F."/>
            <person name="Lucas S."/>
            <person name="Tice H."/>
            <person name="Cheng J.F."/>
            <person name="Bruce D."/>
            <person name="Goodwin L."/>
            <person name="Pitluck S."/>
            <person name="Pati A."/>
            <person name="Mavromatis K."/>
            <person name="Chen A."/>
            <person name="Palaniappan K."/>
            <person name="D'haeseleer P."/>
            <person name="Chain P."/>
            <person name="Bristow J."/>
            <person name="Eisen J.A."/>
            <person name="Markowitz V."/>
            <person name="Hugenholtz P."/>
            <person name="Goker M."/>
            <person name="Pukall R."/>
            <person name="Klenk H.P."/>
            <person name="Kyrpides N.C."/>
        </authorList>
    </citation>
    <scope>NUCLEOTIDE SEQUENCE [LARGE SCALE GENOMIC DNA]</scope>
    <source>
        <strain evidence="10">ATCC 51767 / DSM 10542 / NCFB 3025 / ST-74</strain>
    </source>
</reference>
<dbReference type="RefSeq" id="WP_012868448.1">
    <property type="nucleotide sequence ID" value="NC_013521.1"/>
</dbReference>
<protein>
    <submittedName>
        <fullName evidence="9">ABC-type dipeptide/oligopeptide/nickel transport system, permease component</fullName>
    </submittedName>
</protein>
<organism evidence="9 10">
    <name type="scientific">Sanguibacter keddieii (strain ATCC 51767 / DSM 10542 / NCFB 3025 / ST-74)</name>
    <dbReference type="NCBI Taxonomy" id="446469"/>
    <lineage>
        <taxon>Bacteria</taxon>
        <taxon>Bacillati</taxon>
        <taxon>Actinomycetota</taxon>
        <taxon>Actinomycetes</taxon>
        <taxon>Micrococcales</taxon>
        <taxon>Sanguibacteraceae</taxon>
        <taxon>Sanguibacter</taxon>
    </lineage>
</organism>
<dbReference type="STRING" id="446469.Sked_34920"/>
<dbReference type="PANTHER" id="PTHR43376:SF1">
    <property type="entry name" value="OLIGOPEPTIDE TRANSPORT SYSTEM PERMEASE PROTEIN"/>
    <property type="match status" value="1"/>
</dbReference>
<accession>D1BEU4</accession>
<comment type="subcellular location">
    <subcellularLocation>
        <location evidence="1 7">Cell membrane</location>
        <topology evidence="1 7">Multi-pass membrane protein</topology>
    </subcellularLocation>
</comment>
<evidence type="ECO:0000256" key="4">
    <source>
        <dbReference type="ARBA" id="ARBA00022692"/>
    </source>
</evidence>
<dbReference type="Gene3D" id="1.10.3720.10">
    <property type="entry name" value="MetI-like"/>
    <property type="match status" value="1"/>
</dbReference>
<keyword evidence="6 7" id="KW-0472">Membrane</keyword>
<dbReference type="AlphaFoldDB" id="D1BEU4"/>
<evidence type="ECO:0000313" key="9">
    <source>
        <dbReference type="EMBL" id="ACZ23380.1"/>
    </source>
</evidence>
<dbReference type="InterPro" id="IPR045621">
    <property type="entry name" value="BPD_transp_1_N"/>
</dbReference>